<sequence>MLEMKMGEPDYFGRAMVTENNMRNCGEDMDDVKIVEKILRTLRENFNFVVCSIEESKDIDKLTVDELQSSLLVHKQKVKQKGGDEQVLKIEYDSNFRRGRGRGKVTRGGSSYWGRGQEELLLMAYAEHEETKNKEAWFLDSGCSNHMTGNKDWFVQIDDSFKHTVKLGNNSRLAVTGKGNIRLEVQGITQTITNVYLVRELTANLLSIWQLQEKGVTFVINSSMCKIPPSGLIATTRITVNPMFKLLAVKTKLIKMDKAETEEHHSQDDPDSFEEAPKEEKWVEAMKSELRAMEKNKPWELVALPLRGAKKIGVKWVFKTKLSEDGKLNKYKARLVVKGL</sequence>
<evidence type="ECO:0000313" key="4">
    <source>
        <dbReference type="Proteomes" id="UP001151760"/>
    </source>
</evidence>
<organism evidence="3 4">
    <name type="scientific">Tanacetum coccineum</name>
    <dbReference type="NCBI Taxonomy" id="301880"/>
    <lineage>
        <taxon>Eukaryota</taxon>
        <taxon>Viridiplantae</taxon>
        <taxon>Streptophyta</taxon>
        <taxon>Embryophyta</taxon>
        <taxon>Tracheophyta</taxon>
        <taxon>Spermatophyta</taxon>
        <taxon>Magnoliopsida</taxon>
        <taxon>eudicotyledons</taxon>
        <taxon>Gunneridae</taxon>
        <taxon>Pentapetalae</taxon>
        <taxon>asterids</taxon>
        <taxon>campanulids</taxon>
        <taxon>Asterales</taxon>
        <taxon>Asteraceae</taxon>
        <taxon>Asteroideae</taxon>
        <taxon>Anthemideae</taxon>
        <taxon>Anthemidinae</taxon>
        <taxon>Tanacetum</taxon>
    </lineage>
</organism>
<protein>
    <submittedName>
        <fullName evidence="3">Retrovirus-related pol polyprotein from transposon TNT 1-94</fullName>
    </submittedName>
</protein>
<keyword evidence="4" id="KW-1185">Reference proteome</keyword>
<evidence type="ECO:0000313" key="3">
    <source>
        <dbReference type="EMBL" id="GJT82884.1"/>
    </source>
</evidence>
<comment type="caution">
    <text evidence="3">The sequence shown here is derived from an EMBL/GenBank/DDBJ whole genome shotgun (WGS) entry which is preliminary data.</text>
</comment>
<feature type="domain" description="Retrovirus-related Pol polyprotein from transposon TNT 1-94-like beta-barrel" evidence="2">
    <location>
        <begin position="137"/>
        <end position="216"/>
    </location>
</feature>
<reference evidence="3" key="1">
    <citation type="journal article" date="2022" name="Int. J. Mol. Sci.">
        <title>Draft Genome of Tanacetum Coccineum: Genomic Comparison of Closely Related Tanacetum-Family Plants.</title>
        <authorList>
            <person name="Yamashiro T."/>
            <person name="Shiraishi A."/>
            <person name="Nakayama K."/>
            <person name="Satake H."/>
        </authorList>
    </citation>
    <scope>NUCLEOTIDE SEQUENCE</scope>
</reference>
<name>A0ABQ5H4Z1_9ASTR</name>
<dbReference type="Pfam" id="PF22936">
    <property type="entry name" value="Pol_BBD"/>
    <property type="match status" value="1"/>
</dbReference>
<dbReference type="EMBL" id="BQNB010019209">
    <property type="protein sequence ID" value="GJT82884.1"/>
    <property type="molecule type" value="Genomic_DNA"/>
</dbReference>
<feature type="region of interest" description="Disordered" evidence="1">
    <location>
        <begin position="259"/>
        <end position="278"/>
    </location>
</feature>
<evidence type="ECO:0000259" key="2">
    <source>
        <dbReference type="Pfam" id="PF22936"/>
    </source>
</evidence>
<feature type="compositionally biased region" description="Basic and acidic residues" evidence="1">
    <location>
        <begin position="259"/>
        <end position="268"/>
    </location>
</feature>
<dbReference type="Proteomes" id="UP001151760">
    <property type="component" value="Unassembled WGS sequence"/>
</dbReference>
<reference evidence="3" key="2">
    <citation type="submission" date="2022-01" db="EMBL/GenBank/DDBJ databases">
        <authorList>
            <person name="Yamashiro T."/>
            <person name="Shiraishi A."/>
            <person name="Satake H."/>
            <person name="Nakayama K."/>
        </authorList>
    </citation>
    <scope>NUCLEOTIDE SEQUENCE</scope>
</reference>
<evidence type="ECO:0000256" key="1">
    <source>
        <dbReference type="SAM" id="MobiDB-lite"/>
    </source>
</evidence>
<dbReference type="InterPro" id="IPR054722">
    <property type="entry name" value="PolX-like_BBD"/>
</dbReference>
<gene>
    <name evidence="3" type="ORF">Tco_1057226</name>
</gene>
<dbReference type="Pfam" id="PF14223">
    <property type="entry name" value="Retrotran_gag_2"/>
    <property type="match status" value="1"/>
</dbReference>
<dbReference type="PANTHER" id="PTHR35317:SF27">
    <property type="entry name" value="RETROVIRUS-RELATED POL POLYPROTEIN FROM TRANSPOSON TNT 1-94"/>
    <property type="match status" value="1"/>
</dbReference>
<dbReference type="PANTHER" id="PTHR35317">
    <property type="entry name" value="OS04G0629600 PROTEIN"/>
    <property type="match status" value="1"/>
</dbReference>
<accession>A0ABQ5H4Z1</accession>
<proteinExistence type="predicted"/>